<comment type="subcellular location">
    <subcellularLocation>
        <location evidence="1 8">Cell outer membrane</location>
        <topology evidence="1 8">Multi-pass membrane protein</topology>
    </subcellularLocation>
</comment>
<dbReference type="Pfam" id="PF00593">
    <property type="entry name" value="TonB_dep_Rec_b-barrel"/>
    <property type="match status" value="1"/>
</dbReference>
<dbReference type="InterPro" id="IPR012910">
    <property type="entry name" value="Plug_dom"/>
</dbReference>
<dbReference type="InterPro" id="IPR008969">
    <property type="entry name" value="CarboxyPept-like_regulatory"/>
</dbReference>
<keyword evidence="10" id="KW-0732">Signal</keyword>
<evidence type="ECO:0000256" key="3">
    <source>
        <dbReference type="ARBA" id="ARBA00022452"/>
    </source>
</evidence>
<feature type="signal peptide" evidence="10">
    <location>
        <begin position="1"/>
        <end position="18"/>
    </location>
</feature>
<keyword evidence="2 8" id="KW-0813">Transport</keyword>
<dbReference type="SUPFAM" id="SSF49464">
    <property type="entry name" value="Carboxypeptidase regulatory domain-like"/>
    <property type="match status" value="1"/>
</dbReference>
<dbReference type="PANTHER" id="PTHR40980">
    <property type="entry name" value="PLUG DOMAIN-CONTAINING PROTEIN"/>
    <property type="match status" value="1"/>
</dbReference>
<dbReference type="PROSITE" id="PS52016">
    <property type="entry name" value="TONB_DEPENDENT_REC_3"/>
    <property type="match status" value="1"/>
</dbReference>
<dbReference type="Pfam" id="PF07715">
    <property type="entry name" value="Plug"/>
    <property type="match status" value="1"/>
</dbReference>
<dbReference type="InterPro" id="IPR000531">
    <property type="entry name" value="Beta-barrel_TonB"/>
</dbReference>
<evidence type="ECO:0000256" key="10">
    <source>
        <dbReference type="SAM" id="SignalP"/>
    </source>
</evidence>
<accession>A0ABW5NRL9</accession>
<evidence type="ECO:0000256" key="1">
    <source>
        <dbReference type="ARBA" id="ARBA00004571"/>
    </source>
</evidence>
<feature type="chain" id="PRO_5045890911" evidence="10">
    <location>
        <begin position="19"/>
        <end position="929"/>
    </location>
</feature>
<keyword evidence="14" id="KW-1185">Reference proteome</keyword>
<proteinExistence type="inferred from homology"/>
<keyword evidence="7 8" id="KW-0998">Cell outer membrane</keyword>
<dbReference type="InterPro" id="IPR036942">
    <property type="entry name" value="Beta-barrel_TonB_sf"/>
</dbReference>
<evidence type="ECO:0000256" key="2">
    <source>
        <dbReference type="ARBA" id="ARBA00022448"/>
    </source>
</evidence>
<keyword evidence="13" id="KW-0675">Receptor</keyword>
<reference evidence="14" key="1">
    <citation type="journal article" date="2019" name="Int. J. Syst. Evol. Microbiol.">
        <title>The Global Catalogue of Microorganisms (GCM) 10K type strain sequencing project: providing services to taxonomists for standard genome sequencing and annotation.</title>
        <authorList>
            <consortium name="The Broad Institute Genomics Platform"/>
            <consortium name="The Broad Institute Genome Sequencing Center for Infectious Disease"/>
            <person name="Wu L."/>
            <person name="Ma J."/>
        </authorList>
    </citation>
    <scope>NUCLEOTIDE SEQUENCE [LARGE SCALE GENOMIC DNA]</scope>
    <source>
        <strain evidence="14">KCTC 42107</strain>
    </source>
</reference>
<evidence type="ECO:0000256" key="7">
    <source>
        <dbReference type="ARBA" id="ARBA00023237"/>
    </source>
</evidence>
<name>A0ABW5NRL9_9FLAO</name>
<sequence length="929" mass="103111">MKLRFLLIALFFVTLGFAQNKGTVTGTITDKDMGNETLPFASVLVKGTKIAVNADENGNYSITANEGPQTLIFAFLGYHNAEVQVTVKANQTITVNKALESTSVQLQDVVIEKIVSREKESALIAEQQNAIEMKQAIGAQELSRKGISDAAAAVVKTSGVSKSDDVNNVFVRGLGDRYNSTTLNGLPLPSEDPVYKNISLEFFGSSIIKNININKTFSADIYGDNAGANIDISSKEVDKRSYLNAGIGTGYNTNAVGAGNFLVADGAYNYFGFLENGKDIPLTNLKSYDFKTSFNPVQKNNLINSSFNIAGGGKFDLGGEKSLSVFATVQSSSDFTYKHGQARQVNPQGGAGMDMNFEKSEYKATQSALGNVKYKFGNQRSISYNTLFIHDNNQSVGDYRGFAKNINDNNDANNSIIRRQQLNNNNLFVNQLLGEYRFTDKIKANAGVTYNTIRSSQPDRRTNSYDYDYNGTNGNGYTVASNSAGLNNRWYSTLEENDVAGKIEGEYTFNPESNLKKVLTAGFNMRSTDRTFDFTQINYDFNNPVPVNPNNPDAVFNQENLTLGKNNGGFDLVTTRGKNANALDPFYYLADRQIYAGFAQMVYPFSENLTVQAGVRYEKVSQKIDWDTNLSSSVNNLAIDPSTIDKDYFLPSLNLKYSLNEKNAIRFAASQTYTMPQFKETAAFLYEDVNISEMGNPNLLPSTDYNVDLKYDWYMSDNEIISIGGLYKYIKDPISRMRILSAANDLSYVNTDKAFVAGAELEVRKNIFRLGSDTRKKDLTFGLNASYLYTEQVQNDVDTDKFTVQFTHDKGKMQGASPLLINTDLSYNVSDDKTALLSTLVFSYFADKVYSVGTNSNENIIEKSVPTLDFINKFDIKDKKLQLSLGVKNLLNPRYRLTQDTTINGVPTESIISNYRKGMFVSFGLNWTL</sequence>
<dbReference type="Gene3D" id="2.60.40.1120">
    <property type="entry name" value="Carboxypeptidase-like, regulatory domain"/>
    <property type="match status" value="1"/>
</dbReference>
<evidence type="ECO:0000313" key="14">
    <source>
        <dbReference type="Proteomes" id="UP001597480"/>
    </source>
</evidence>
<evidence type="ECO:0000259" key="12">
    <source>
        <dbReference type="Pfam" id="PF07715"/>
    </source>
</evidence>
<keyword evidence="4 8" id="KW-0812">Transmembrane</keyword>
<dbReference type="RefSeq" id="WP_379820255.1">
    <property type="nucleotide sequence ID" value="NZ_JBHUMD010000007.1"/>
</dbReference>
<dbReference type="SUPFAM" id="SSF56935">
    <property type="entry name" value="Porins"/>
    <property type="match status" value="1"/>
</dbReference>
<dbReference type="InterPro" id="IPR037066">
    <property type="entry name" value="Plug_dom_sf"/>
</dbReference>
<evidence type="ECO:0000259" key="11">
    <source>
        <dbReference type="Pfam" id="PF00593"/>
    </source>
</evidence>
<dbReference type="EMBL" id="JBHUMD010000007">
    <property type="protein sequence ID" value="MFD2601716.1"/>
    <property type="molecule type" value="Genomic_DNA"/>
</dbReference>
<organism evidence="13 14">
    <name type="scientific">Flavobacterium suzhouense</name>
    <dbReference type="NCBI Taxonomy" id="1529638"/>
    <lineage>
        <taxon>Bacteria</taxon>
        <taxon>Pseudomonadati</taxon>
        <taxon>Bacteroidota</taxon>
        <taxon>Flavobacteriia</taxon>
        <taxon>Flavobacteriales</taxon>
        <taxon>Flavobacteriaceae</taxon>
        <taxon>Flavobacterium</taxon>
    </lineage>
</organism>
<evidence type="ECO:0000256" key="9">
    <source>
        <dbReference type="RuleBase" id="RU003357"/>
    </source>
</evidence>
<dbReference type="InterPro" id="IPR039426">
    <property type="entry name" value="TonB-dep_rcpt-like"/>
</dbReference>
<feature type="domain" description="TonB-dependent receptor-like beta-barrel" evidence="11">
    <location>
        <begin position="461"/>
        <end position="890"/>
    </location>
</feature>
<comment type="caution">
    <text evidence="13">The sequence shown here is derived from an EMBL/GenBank/DDBJ whole genome shotgun (WGS) entry which is preliminary data.</text>
</comment>
<evidence type="ECO:0000256" key="4">
    <source>
        <dbReference type="ARBA" id="ARBA00022692"/>
    </source>
</evidence>
<evidence type="ECO:0000313" key="13">
    <source>
        <dbReference type="EMBL" id="MFD2601716.1"/>
    </source>
</evidence>
<keyword evidence="3 8" id="KW-1134">Transmembrane beta strand</keyword>
<evidence type="ECO:0000256" key="8">
    <source>
        <dbReference type="PROSITE-ProRule" id="PRU01360"/>
    </source>
</evidence>
<feature type="domain" description="TonB-dependent receptor plug" evidence="12">
    <location>
        <begin position="132"/>
        <end position="227"/>
    </location>
</feature>
<evidence type="ECO:0000256" key="6">
    <source>
        <dbReference type="ARBA" id="ARBA00023136"/>
    </source>
</evidence>
<protein>
    <submittedName>
        <fullName evidence="13">TonB-dependent receptor domain-containing protein</fullName>
    </submittedName>
</protein>
<evidence type="ECO:0000256" key="5">
    <source>
        <dbReference type="ARBA" id="ARBA00023077"/>
    </source>
</evidence>
<dbReference type="PANTHER" id="PTHR40980:SF5">
    <property type="entry name" value="TONB-DEPENDENT RECEPTOR"/>
    <property type="match status" value="1"/>
</dbReference>
<keyword evidence="5 9" id="KW-0798">TonB box</keyword>
<dbReference type="Pfam" id="PF13715">
    <property type="entry name" value="CarbopepD_reg_2"/>
    <property type="match status" value="1"/>
</dbReference>
<keyword evidence="6 8" id="KW-0472">Membrane</keyword>
<dbReference type="Gene3D" id="2.40.170.20">
    <property type="entry name" value="TonB-dependent receptor, beta-barrel domain"/>
    <property type="match status" value="1"/>
</dbReference>
<dbReference type="Gene3D" id="2.170.130.10">
    <property type="entry name" value="TonB-dependent receptor, plug domain"/>
    <property type="match status" value="1"/>
</dbReference>
<dbReference type="Proteomes" id="UP001597480">
    <property type="component" value="Unassembled WGS sequence"/>
</dbReference>
<comment type="similarity">
    <text evidence="8 9">Belongs to the TonB-dependent receptor family.</text>
</comment>
<gene>
    <name evidence="13" type="ORF">ACFSR3_06575</name>
</gene>